<evidence type="ECO:0000259" key="1">
    <source>
        <dbReference type="Pfam" id="PF18942"/>
    </source>
</evidence>
<sequence length="271" mass="30188">MRFHKIALTFLLATATLSSCLKKDYDVPPDTLHYDPALPVNVSLRQLADNALMLSDGQYYTLGDSIAYGIIVADDHSGNIYKQMIVQDTTGGICILVDKTTIYGDYPVGRKVYLRLKGLRLANYKGLPQLVYDYDEERKQSNGIPSSLLADFVVKASYPHTVEPKVLTMADIFSNPSLYINTLIKIEDVQFETSSANVVYSDAVRSTNRYISDCPFNGRLGMYNSSFSKFRGALTPRGLGSITCILSTYNSPQLILRDTTDVNMTKERVCP</sequence>
<gene>
    <name evidence="2" type="ORF">GCM10023093_01950</name>
</gene>
<proteinExistence type="predicted"/>
<reference evidence="3" key="1">
    <citation type="journal article" date="2019" name="Int. J. Syst. Evol. Microbiol.">
        <title>The Global Catalogue of Microorganisms (GCM) 10K type strain sequencing project: providing services to taxonomists for standard genome sequencing and annotation.</title>
        <authorList>
            <consortium name="The Broad Institute Genomics Platform"/>
            <consortium name="The Broad Institute Genome Sequencing Center for Infectious Disease"/>
            <person name="Wu L."/>
            <person name="Ma J."/>
        </authorList>
    </citation>
    <scope>NUCLEOTIDE SEQUENCE [LARGE SCALE GENOMIC DNA]</scope>
    <source>
        <strain evidence="3">JCM 32105</strain>
    </source>
</reference>
<name>A0ABP8N259_9BACT</name>
<organism evidence="2 3">
    <name type="scientific">Nemorincola caseinilytica</name>
    <dbReference type="NCBI Taxonomy" id="2054315"/>
    <lineage>
        <taxon>Bacteria</taxon>
        <taxon>Pseudomonadati</taxon>
        <taxon>Bacteroidota</taxon>
        <taxon>Chitinophagia</taxon>
        <taxon>Chitinophagales</taxon>
        <taxon>Chitinophagaceae</taxon>
        <taxon>Nemorincola</taxon>
    </lineage>
</organism>
<dbReference type="Pfam" id="PF18942">
    <property type="entry name" value="DUF5689"/>
    <property type="match status" value="1"/>
</dbReference>
<feature type="domain" description="DUF5689" evidence="1">
    <location>
        <begin position="45"/>
        <end position="262"/>
    </location>
</feature>
<dbReference type="Proteomes" id="UP001500067">
    <property type="component" value="Unassembled WGS sequence"/>
</dbReference>
<evidence type="ECO:0000313" key="2">
    <source>
        <dbReference type="EMBL" id="GAA4460013.1"/>
    </source>
</evidence>
<dbReference type="EMBL" id="BAABFA010000004">
    <property type="protein sequence ID" value="GAA4460013.1"/>
    <property type="molecule type" value="Genomic_DNA"/>
</dbReference>
<dbReference type="InterPro" id="IPR043744">
    <property type="entry name" value="DUF5689"/>
</dbReference>
<evidence type="ECO:0000313" key="3">
    <source>
        <dbReference type="Proteomes" id="UP001500067"/>
    </source>
</evidence>
<comment type="caution">
    <text evidence="2">The sequence shown here is derived from an EMBL/GenBank/DDBJ whole genome shotgun (WGS) entry which is preliminary data.</text>
</comment>
<dbReference type="RefSeq" id="WP_345077160.1">
    <property type="nucleotide sequence ID" value="NZ_BAABFA010000004.1"/>
</dbReference>
<dbReference type="PROSITE" id="PS51257">
    <property type="entry name" value="PROKAR_LIPOPROTEIN"/>
    <property type="match status" value="1"/>
</dbReference>
<keyword evidence="3" id="KW-1185">Reference proteome</keyword>
<protein>
    <submittedName>
        <fullName evidence="2">DUF5689 domain-containing protein</fullName>
    </submittedName>
</protein>
<accession>A0ABP8N259</accession>